<feature type="transmembrane region" description="Helical" evidence="1">
    <location>
        <begin position="12"/>
        <end position="32"/>
    </location>
</feature>
<feature type="transmembrane region" description="Helical" evidence="1">
    <location>
        <begin position="206"/>
        <end position="222"/>
    </location>
</feature>
<feature type="transmembrane region" description="Helical" evidence="1">
    <location>
        <begin position="315"/>
        <end position="332"/>
    </location>
</feature>
<protein>
    <recommendedName>
        <fullName evidence="4">OpgC protein</fullName>
    </recommendedName>
</protein>
<dbReference type="OrthoDB" id="9775975at2"/>
<evidence type="ECO:0000313" key="2">
    <source>
        <dbReference type="EMBL" id="AMK77050.1"/>
    </source>
</evidence>
<proteinExistence type="predicted"/>
<evidence type="ECO:0000256" key="1">
    <source>
        <dbReference type="SAM" id="Phobius"/>
    </source>
</evidence>
<keyword evidence="1" id="KW-0472">Membrane</keyword>
<feature type="transmembrane region" description="Helical" evidence="1">
    <location>
        <begin position="89"/>
        <end position="110"/>
    </location>
</feature>
<dbReference type="Proteomes" id="UP000030512">
    <property type="component" value="Chromosome"/>
</dbReference>
<keyword evidence="1" id="KW-0812">Transmembrane</keyword>
<keyword evidence="3" id="KW-1185">Reference proteome</keyword>
<dbReference type="KEGG" id="mdn:JT25_011215"/>
<evidence type="ECO:0008006" key="4">
    <source>
        <dbReference type="Google" id="ProtNLM"/>
    </source>
</evidence>
<feature type="transmembrane region" description="Helical" evidence="1">
    <location>
        <begin position="229"/>
        <end position="245"/>
    </location>
</feature>
<reference evidence="2 3" key="1">
    <citation type="journal article" date="2015" name="Environ. Microbiol.">
        <title>Methane oxidation coupled to nitrate reduction under hypoxia by the Gammaproteobacterium Methylomonas denitrificans, sp. nov. type strain FJG1.</title>
        <authorList>
            <person name="Kits K.D."/>
            <person name="Klotz M.G."/>
            <person name="Stein L.Y."/>
        </authorList>
    </citation>
    <scope>NUCLEOTIDE SEQUENCE [LARGE SCALE GENOMIC DNA]</scope>
    <source>
        <strain evidence="2 3">FJG1</strain>
    </source>
</reference>
<dbReference type="AlphaFoldDB" id="A0A126T4R6"/>
<name>A0A126T4R6_9GAMM</name>
<dbReference type="RefSeq" id="WP_036276705.1">
    <property type="nucleotide sequence ID" value="NZ_CP014476.1"/>
</dbReference>
<feature type="transmembrane region" description="Helical" evidence="1">
    <location>
        <begin position="52"/>
        <end position="69"/>
    </location>
</feature>
<organism evidence="2 3">
    <name type="scientific">Methylomonas denitrificans</name>
    <dbReference type="NCBI Taxonomy" id="1538553"/>
    <lineage>
        <taxon>Bacteria</taxon>
        <taxon>Pseudomonadati</taxon>
        <taxon>Pseudomonadota</taxon>
        <taxon>Gammaproteobacteria</taxon>
        <taxon>Methylococcales</taxon>
        <taxon>Methylococcaceae</taxon>
        <taxon>Methylomonas</taxon>
    </lineage>
</organism>
<dbReference type="PANTHER" id="PTHR38592">
    <property type="entry name" value="BLL4819 PROTEIN"/>
    <property type="match status" value="1"/>
</dbReference>
<accession>A0A126T4R6</accession>
<feature type="transmembrane region" description="Helical" evidence="1">
    <location>
        <begin position="169"/>
        <end position="186"/>
    </location>
</feature>
<dbReference type="InterPro" id="IPR014550">
    <property type="entry name" value="UCP028704_OpgC"/>
</dbReference>
<dbReference type="STRING" id="1538553.JT25_011215"/>
<keyword evidence="1" id="KW-1133">Transmembrane helix</keyword>
<gene>
    <name evidence="2" type="ORF">JT25_011215</name>
</gene>
<dbReference type="PANTHER" id="PTHR38592:SF3">
    <property type="entry name" value="BLL4819 PROTEIN"/>
    <property type="match status" value="1"/>
</dbReference>
<dbReference type="Pfam" id="PF10129">
    <property type="entry name" value="OpgC_C"/>
    <property type="match status" value="1"/>
</dbReference>
<sequence>MASLDQPEQTRNIQLDFFRGLALIVIFINHMPDNPWFWYTPSRFGLSDAAEVFVFSSGFASALAYGRCFERAGLWLGLVRILHRCVQIYSAHLASFVLLALVCVIGNRWVPEMDDIQRLNIAYFFDATQQALYDLFTLAYVPNYFDILPMYLVVIVWLPIFWLLSRLHIGVALACSVALYWASYQFGWEMSADPASDRAWYFNPYNWQLMFFTGYAFGAGWARVSLKHGWLLALCLAIVLVSIPLEHESTYTHIKFWGELRASLTPWLDKSHLGVLRWLHLLALAYLMHHVCHWRPQWLSGTLPRSIATMGQQSLRIFLFSMVLSYAGGIWLDHLGREAWQSAALVNLSGLGLMLLAGQIMPWLDTKPWKISPNAKLAQGVSSDYSEQLTMPYRWGNQALALPCLIGLAALPAVLTNAQRFSEAITPDLVVQLHETDSEALQQVEALLPEAETGKVIDSRQQL</sequence>
<evidence type="ECO:0000313" key="3">
    <source>
        <dbReference type="Proteomes" id="UP000030512"/>
    </source>
</evidence>
<feature type="transmembrane region" description="Helical" evidence="1">
    <location>
        <begin position="144"/>
        <end position="164"/>
    </location>
</feature>
<feature type="transmembrane region" description="Helical" evidence="1">
    <location>
        <begin position="275"/>
        <end position="294"/>
    </location>
</feature>
<feature type="transmembrane region" description="Helical" evidence="1">
    <location>
        <begin position="344"/>
        <end position="364"/>
    </location>
</feature>
<dbReference type="EMBL" id="CP014476">
    <property type="protein sequence ID" value="AMK77050.1"/>
    <property type="molecule type" value="Genomic_DNA"/>
</dbReference>